<dbReference type="EMBL" id="JOJR01000663">
    <property type="protein sequence ID" value="RCN35439.1"/>
    <property type="molecule type" value="Genomic_DNA"/>
</dbReference>
<sequence>MVRCLEAAHRLPFILSSIPRRMKSFPAVFLSFLCLVNIGRTSPIDNCSLVPEKYEACMAALIRLNNGDCMKLCENDHQCSRSCYKAKILIYGSADATFPPLNEILPGTEMPDLSTTSALGNTKNPFARDVDSNPLRISLDALRSGHGSGSSIDDCLKVPEKSVACIVSLIKQNNGDCKKLCGNNIMCEMNCFDIMNSGLLDVTTSSKTEISLGSAASDSSITSILQSSHGPSAKPVEMNSPKRTAATSGNGQKSSANPVEKYPPKVTPSAMGNGQKTSPKPIEGNPPKVTPADVDNGQKPSTKSTERNLSKATPSAFNNSQKPSAKPVEKDPLKVTLAALDNGRKTSSKPMQVNTTKLTPSALSNSQKSTAKPTEMSPSKVTPAIPQDSQEPSERPVQMISSKMTAVVLENNQGPSAKPVEMNPSKVTPAALGNSHGPFSKPVEINPLKGTSGVLQNSQEASVKPMDTKPSKVTPAILQNSHEPSGGPVDGPPNDSSGIPTPPAGVQDVTSFAPGGSGETPQSLDITSKLDATVHNVVNSVAASADPGALGVNKTTSEPKGDTYGTQDINSRPSIAPTLSNALTLHFDSSEGSDGASKESGEDILLPGNSTSAFSSGGDASTNTSNEPMTIQGVSQEVPLYESFSDVSHALATEVPPSLSGTDGQSPGLPQKEALL</sequence>
<gene>
    <name evidence="2" type="ORF">ANCCAN_18697</name>
</gene>
<reference evidence="2 3" key="1">
    <citation type="submission" date="2014-10" db="EMBL/GenBank/DDBJ databases">
        <title>Draft genome of the hookworm Ancylostoma caninum.</title>
        <authorList>
            <person name="Mitreva M."/>
        </authorList>
    </citation>
    <scope>NUCLEOTIDE SEQUENCE [LARGE SCALE GENOMIC DNA]</scope>
    <source>
        <strain evidence="2 3">Baltimore</strain>
    </source>
</reference>
<protein>
    <submittedName>
        <fullName evidence="2">Uncharacterized protein</fullName>
    </submittedName>
</protein>
<accession>A0A368FWS9</accession>
<name>A0A368FWS9_ANCCA</name>
<evidence type="ECO:0000313" key="2">
    <source>
        <dbReference type="EMBL" id="RCN35439.1"/>
    </source>
</evidence>
<feature type="compositionally biased region" description="Polar residues" evidence="1">
    <location>
        <begin position="553"/>
        <end position="583"/>
    </location>
</feature>
<evidence type="ECO:0000256" key="1">
    <source>
        <dbReference type="SAM" id="MobiDB-lite"/>
    </source>
</evidence>
<feature type="compositionally biased region" description="Low complexity" evidence="1">
    <location>
        <begin position="217"/>
        <end position="228"/>
    </location>
</feature>
<feature type="region of interest" description="Disordered" evidence="1">
    <location>
        <begin position="213"/>
        <end position="398"/>
    </location>
</feature>
<organism evidence="2 3">
    <name type="scientific">Ancylostoma caninum</name>
    <name type="common">Dog hookworm</name>
    <dbReference type="NCBI Taxonomy" id="29170"/>
    <lineage>
        <taxon>Eukaryota</taxon>
        <taxon>Metazoa</taxon>
        <taxon>Ecdysozoa</taxon>
        <taxon>Nematoda</taxon>
        <taxon>Chromadorea</taxon>
        <taxon>Rhabditida</taxon>
        <taxon>Rhabditina</taxon>
        <taxon>Rhabditomorpha</taxon>
        <taxon>Strongyloidea</taxon>
        <taxon>Ancylostomatidae</taxon>
        <taxon>Ancylostomatinae</taxon>
        <taxon>Ancylostoma</taxon>
    </lineage>
</organism>
<keyword evidence="3" id="KW-1185">Reference proteome</keyword>
<proteinExistence type="predicted"/>
<feature type="region of interest" description="Disordered" evidence="1">
    <location>
        <begin position="652"/>
        <end position="676"/>
    </location>
</feature>
<comment type="caution">
    <text evidence="2">The sequence shown here is derived from an EMBL/GenBank/DDBJ whole genome shotgun (WGS) entry which is preliminary data.</text>
</comment>
<feature type="compositionally biased region" description="Polar residues" evidence="1">
    <location>
        <begin position="241"/>
        <end position="257"/>
    </location>
</feature>
<feature type="region of interest" description="Disordered" evidence="1">
    <location>
        <begin position="414"/>
        <end position="528"/>
    </location>
</feature>
<feature type="compositionally biased region" description="Polar residues" evidence="1">
    <location>
        <begin position="608"/>
        <end position="635"/>
    </location>
</feature>
<feature type="compositionally biased region" description="Polar residues" evidence="1">
    <location>
        <begin position="348"/>
        <end position="380"/>
    </location>
</feature>
<feature type="region of interest" description="Disordered" evidence="1">
    <location>
        <begin position="541"/>
        <end position="637"/>
    </location>
</feature>
<dbReference type="STRING" id="29170.A0A368FWS9"/>
<feature type="compositionally biased region" description="Polar residues" evidence="1">
    <location>
        <begin position="310"/>
        <end position="323"/>
    </location>
</feature>
<evidence type="ECO:0000313" key="3">
    <source>
        <dbReference type="Proteomes" id="UP000252519"/>
    </source>
</evidence>
<dbReference type="Proteomes" id="UP000252519">
    <property type="component" value="Unassembled WGS sequence"/>
</dbReference>
<dbReference type="AlphaFoldDB" id="A0A368FWS9"/>